<dbReference type="PANTHER" id="PTHR43849:SF2">
    <property type="entry name" value="BLL3936 PROTEIN"/>
    <property type="match status" value="1"/>
</dbReference>
<keyword evidence="4" id="KW-1185">Reference proteome</keyword>
<dbReference type="PANTHER" id="PTHR43849">
    <property type="entry name" value="BLL3936 PROTEIN"/>
    <property type="match status" value="1"/>
</dbReference>
<comment type="caution">
    <text evidence="3">The sequence shown here is derived from an EMBL/GenBank/DDBJ whole genome shotgun (WGS) entry which is preliminary data.</text>
</comment>
<proteinExistence type="predicted"/>
<name>A0A0D2HJY3_9BACT</name>
<feature type="transmembrane region" description="Helical" evidence="1">
    <location>
        <begin position="298"/>
        <end position="320"/>
    </location>
</feature>
<feature type="transmembrane region" description="Helical" evidence="1">
    <location>
        <begin position="223"/>
        <end position="249"/>
    </location>
</feature>
<feature type="domain" description="TRAP C4-dicarboxylate transport system permease DctM subunit" evidence="2">
    <location>
        <begin position="128"/>
        <end position="557"/>
    </location>
</feature>
<dbReference type="STRING" id="1429043.X474_26495"/>
<evidence type="ECO:0000313" key="3">
    <source>
        <dbReference type="EMBL" id="KIX10958.1"/>
    </source>
</evidence>
<evidence type="ECO:0000313" key="4">
    <source>
        <dbReference type="Proteomes" id="UP000032233"/>
    </source>
</evidence>
<feature type="transmembrane region" description="Helical" evidence="1">
    <location>
        <begin position="456"/>
        <end position="489"/>
    </location>
</feature>
<feature type="transmembrane region" description="Helical" evidence="1">
    <location>
        <begin position="340"/>
        <end position="363"/>
    </location>
</feature>
<dbReference type="OrthoDB" id="9759894at2"/>
<gene>
    <name evidence="3" type="ORF">X474_26495</name>
</gene>
<feature type="transmembrane region" description="Helical" evidence="1">
    <location>
        <begin position="566"/>
        <end position="586"/>
    </location>
</feature>
<feature type="transmembrane region" description="Helical" evidence="1">
    <location>
        <begin position="369"/>
        <end position="391"/>
    </location>
</feature>
<reference evidence="3 4" key="1">
    <citation type="submission" date="2013-11" db="EMBL/GenBank/DDBJ databases">
        <title>Metagenomic analysis of a methanogenic consortium involved in long chain n-alkane degradation.</title>
        <authorList>
            <person name="Davidova I.A."/>
            <person name="Callaghan A.V."/>
            <person name="Wawrik B."/>
            <person name="Pruitt S."/>
            <person name="Marks C."/>
            <person name="Duncan K.E."/>
            <person name="Suflita J.M."/>
        </authorList>
    </citation>
    <scope>NUCLEOTIDE SEQUENCE [LARGE SCALE GENOMIC DNA]</scope>
    <source>
        <strain evidence="3 4">SPR</strain>
    </source>
</reference>
<dbReference type="InterPro" id="IPR011853">
    <property type="entry name" value="TRAP_DctM-Dct_fused"/>
</dbReference>
<feature type="transmembrane region" description="Helical" evidence="1">
    <location>
        <begin position="261"/>
        <end position="286"/>
    </location>
</feature>
<evidence type="ECO:0000256" key="1">
    <source>
        <dbReference type="SAM" id="Phobius"/>
    </source>
</evidence>
<feature type="transmembrane region" description="Helical" evidence="1">
    <location>
        <begin position="501"/>
        <end position="523"/>
    </location>
</feature>
<feature type="transmembrane region" description="Helical" evidence="1">
    <location>
        <begin position="129"/>
        <end position="151"/>
    </location>
</feature>
<dbReference type="EMBL" id="AZAC01000078">
    <property type="protein sequence ID" value="KIX10958.1"/>
    <property type="molecule type" value="Genomic_DNA"/>
</dbReference>
<organism evidence="3 4">
    <name type="scientific">Dethiosulfatarculus sandiegensis</name>
    <dbReference type="NCBI Taxonomy" id="1429043"/>
    <lineage>
        <taxon>Bacteria</taxon>
        <taxon>Pseudomonadati</taxon>
        <taxon>Thermodesulfobacteriota</taxon>
        <taxon>Desulfarculia</taxon>
        <taxon>Desulfarculales</taxon>
        <taxon>Desulfarculaceae</taxon>
        <taxon>Dethiosulfatarculus</taxon>
    </lineage>
</organism>
<protein>
    <recommendedName>
        <fullName evidence="2">TRAP C4-dicarboxylate transport system permease DctM subunit domain-containing protein</fullName>
    </recommendedName>
</protein>
<keyword evidence="1" id="KW-0812">Transmembrane</keyword>
<dbReference type="InParanoid" id="A0A0D2HJY3"/>
<dbReference type="RefSeq" id="WP_044352586.1">
    <property type="nucleotide sequence ID" value="NZ_AZAC01000078.1"/>
</dbReference>
<feature type="transmembrane region" description="Helical" evidence="1">
    <location>
        <begin position="412"/>
        <end position="436"/>
    </location>
</feature>
<feature type="transmembrane region" description="Helical" evidence="1">
    <location>
        <begin position="68"/>
        <end position="90"/>
    </location>
</feature>
<dbReference type="AlphaFoldDB" id="A0A0D2HJY3"/>
<accession>A0A0D2HJY3</accession>
<feature type="transmembrane region" description="Helical" evidence="1">
    <location>
        <begin position="172"/>
        <end position="195"/>
    </location>
</feature>
<dbReference type="InterPro" id="IPR010656">
    <property type="entry name" value="DctM"/>
</dbReference>
<evidence type="ECO:0000259" key="2">
    <source>
        <dbReference type="Pfam" id="PF06808"/>
    </source>
</evidence>
<dbReference type="NCBIfam" id="TIGR02123">
    <property type="entry name" value="TRAP_fused"/>
    <property type="match status" value="1"/>
</dbReference>
<keyword evidence="1" id="KW-1133">Transmembrane helix</keyword>
<sequence length="645" mass="69262">MSGTQKANRNFLTLAANICALIFVGLVVNYTITGFEGRIRLTTVLVPLSLIIHLLYQGKTVRAGLGDSANRVLFTTLLALSFLSLFYLWFNYNSLIYERAGDFTDLDFGIGLLSFLVIAEVVRKDHGNIILYIIGFFILYSLFGNYLPGFLHHGGISISRLISSASVEMNQGIWGLLPQVGCTWITIFVLLASIAEGFGCLDVLMKICQVIPRYARYGVPQTAVVSSLIIGGFSGSAAANVAATGAFTIPLMKRHGLPGSIAGAIEAVISTGGQVMPPIMGAGVFLMVEFLGVRYFDLMLVGIVPGLLFFGATALSVYFLSRKHLTFDANEDLSKFKVTWADIVKILPLVTAVAVLIFMLGYLMMGIMISGLAATIALLAGQAVLGGIFWLKKKPEMLKAYPRQLFKGLIMGVKGSVSLILLLSLMGVIVAVLNVSGLTLKITTTLTETAGSNFGVLILFVTLVCMLFGMGVPTVAAYLMVAIMAAPALEEFGIQPLVSHFFVFYIAILSGLTPPVALNAAVACKISKAPFWSTAWQSLKLGIPLFILPVLFLFHPDLLAGSTAALYPMLIVGLGLAGIIFAIYGLDTTPLGYARRCAEFVLAVTVLLMTGHSAVFWVAMAAMLALCTYDLHVLRSAPKLKRQVA</sequence>
<dbReference type="PATRIC" id="fig|1429043.3.peg.5610"/>
<feature type="transmembrane region" description="Helical" evidence="1">
    <location>
        <begin position="12"/>
        <end position="32"/>
    </location>
</feature>
<feature type="transmembrane region" description="Helical" evidence="1">
    <location>
        <begin position="38"/>
        <end position="56"/>
    </location>
</feature>
<keyword evidence="1" id="KW-0472">Membrane</keyword>
<dbReference type="Pfam" id="PF06808">
    <property type="entry name" value="DctM"/>
    <property type="match status" value="1"/>
</dbReference>
<feature type="transmembrane region" description="Helical" evidence="1">
    <location>
        <begin position="535"/>
        <end position="554"/>
    </location>
</feature>
<dbReference type="Proteomes" id="UP000032233">
    <property type="component" value="Unassembled WGS sequence"/>
</dbReference>